<evidence type="ECO:0008006" key="3">
    <source>
        <dbReference type="Google" id="ProtNLM"/>
    </source>
</evidence>
<dbReference type="GeneID" id="24100931"/>
<dbReference type="Gene3D" id="3.30.530.20">
    <property type="match status" value="1"/>
</dbReference>
<dbReference type="OrthoDB" id="509124at2759"/>
<name>J4GWH1_9APHY</name>
<organism evidence="1 2">
    <name type="scientific">Fibroporia radiculosa</name>
    <dbReference type="NCBI Taxonomy" id="599839"/>
    <lineage>
        <taxon>Eukaryota</taxon>
        <taxon>Fungi</taxon>
        <taxon>Dikarya</taxon>
        <taxon>Basidiomycota</taxon>
        <taxon>Agaricomycotina</taxon>
        <taxon>Agaricomycetes</taxon>
        <taxon>Polyporales</taxon>
        <taxon>Fibroporiaceae</taxon>
        <taxon>Fibroporia</taxon>
    </lineage>
</organism>
<dbReference type="EMBL" id="HE797220">
    <property type="protein sequence ID" value="CCM06020.1"/>
    <property type="molecule type" value="Genomic_DNA"/>
</dbReference>
<protein>
    <recommendedName>
        <fullName evidence="3">Coenzyme Q-binding protein COQ10 START domain-containing protein</fullName>
    </recommendedName>
</protein>
<dbReference type="InterPro" id="IPR023393">
    <property type="entry name" value="START-like_dom_sf"/>
</dbReference>
<proteinExistence type="predicted"/>
<evidence type="ECO:0000313" key="1">
    <source>
        <dbReference type="EMBL" id="CCM06020.1"/>
    </source>
</evidence>
<accession>J4GWH1</accession>
<dbReference type="CDD" id="cd07822">
    <property type="entry name" value="SRPBCC_4"/>
    <property type="match status" value="1"/>
</dbReference>
<dbReference type="InParanoid" id="J4GWH1"/>
<dbReference type="Proteomes" id="UP000006352">
    <property type="component" value="Unassembled WGS sequence"/>
</dbReference>
<evidence type="ECO:0000313" key="2">
    <source>
        <dbReference type="Proteomes" id="UP000006352"/>
    </source>
</evidence>
<dbReference type="HOGENOM" id="CLU_069867_6_0_1"/>
<sequence>MSNLPPALPGGVLVLSSSAVIDAPIEKVWDLLLNFHTYSEWYFSEPDALVMTNTPSMNNRNAFVHKHIIVDPSTNEPLPDQTPREGLHLLMEVHIPPNEDRSHPPTSRPRELITALDHESHRIAWRNLLPSWFLSAERWQALSVVENGKTLYETREIMRGPAAYLVRWFLGGSLQKGFQAVADGLKTRAEQLQQ</sequence>
<gene>
    <name evidence="1" type="ORF">FIBRA_08264</name>
</gene>
<dbReference type="SUPFAM" id="SSF55961">
    <property type="entry name" value="Bet v1-like"/>
    <property type="match status" value="1"/>
</dbReference>
<dbReference type="AlphaFoldDB" id="J4GWH1"/>
<keyword evidence="2" id="KW-1185">Reference proteome</keyword>
<reference evidence="1 2" key="1">
    <citation type="journal article" date="2012" name="Appl. Environ. Microbiol.">
        <title>Short-read sequencing for genomic analysis of the brown rot fungus Fibroporia radiculosa.</title>
        <authorList>
            <person name="Tang J.D."/>
            <person name="Perkins A.D."/>
            <person name="Sonstegard T.S."/>
            <person name="Schroeder S.G."/>
            <person name="Burgess S.C."/>
            <person name="Diehl S.V."/>
        </authorList>
    </citation>
    <scope>NUCLEOTIDE SEQUENCE [LARGE SCALE GENOMIC DNA]</scope>
    <source>
        <strain evidence="1 2">TFFH 294</strain>
    </source>
</reference>
<dbReference type="RefSeq" id="XP_012185303.1">
    <property type="nucleotide sequence ID" value="XM_012329913.1"/>
</dbReference>